<reference evidence="2 3" key="1">
    <citation type="journal article" date="2020" name="Biotechnol. Biofuels">
        <title>New insights from the biogas microbiome by comprehensive genome-resolved metagenomics of nearly 1600 species originating from multiple anaerobic digesters.</title>
        <authorList>
            <person name="Campanaro S."/>
            <person name="Treu L."/>
            <person name="Rodriguez-R L.M."/>
            <person name="Kovalovszki A."/>
            <person name="Ziels R.M."/>
            <person name="Maus I."/>
            <person name="Zhu X."/>
            <person name="Kougias P.G."/>
            <person name="Basile A."/>
            <person name="Luo G."/>
            <person name="Schluter A."/>
            <person name="Konstantinidis K.T."/>
            <person name="Angelidaki I."/>
        </authorList>
    </citation>
    <scope>NUCLEOTIDE SEQUENCE [LARGE SCALE GENOMIC DNA]</scope>
    <source>
        <strain evidence="2">AS06rmzACSIP_65</strain>
    </source>
</reference>
<accession>A0A847D0E7</accession>
<comment type="caution">
    <text evidence="2">The sequence shown here is derived from an EMBL/GenBank/DDBJ whole genome shotgun (WGS) entry which is preliminary data.</text>
</comment>
<feature type="coiled-coil region" evidence="1">
    <location>
        <begin position="185"/>
        <end position="250"/>
    </location>
</feature>
<dbReference type="InterPro" id="IPR011055">
    <property type="entry name" value="Dup_hybrid_motif"/>
</dbReference>
<organism evidence="2 3">
    <name type="scientific">Candidatus Dojkabacteria bacterium</name>
    <dbReference type="NCBI Taxonomy" id="2099670"/>
    <lineage>
        <taxon>Bacteria</taxon>
        <taxon>Candidatus Dojkabacteria</taxon>
    </lineage>
</organism>
<dbReference type="AlphaFoldDB" id="A0A847D0E7"/>
<sequence length="435" mass="49559">MKKRFIGIFTIFVILFASLLLISHLSSQKVLAQASCPEYINPDSLECLDYLRNQLGSLQNQQGNIQKLLKDEEYQQLSLQDKITYINNLIAQTEQKIKSLQIEIAATDVEIRLFQQEITRNEDIVSILKQEINTLSTSVNERITESYKYSFINQFELFLDIKNFSSVLRKSKYLATTRNNDKKALEQYTNTVSELELVEAELEDNKAQLELKRASREEEKSELGETINTLDSQKKERERLLAESKIKEAQLLAVYQQNIKKLSDLDRAIINYINTHESEIVDSGYVTTNVPIGRMGNTGLSNGSHLHFGLNSGTKYSGWGYFYSDINLFSNGYLRKAGNSFLYWPSDNWYSPIIVAGSARNPLSGNYILMTQTEHQGNAIDLVSYSRNEWGYKNEGAPVYPIMAGQLYKGVDGYGGKYAYVKHGNGMVSVYLHLQ</sequence>
<feature type="coiled-coil region" evidence="1">
    <location>
        <begin position="90"/>
        <end position="117"/>
    </location>
</feature>
<dbReference type="Gene3D" id="6.10.250.3150">
    <property type="match status" value="1"/>
</dbReference>
<evidence type="ECO:0000256" key="1">
    <source>
        <dbReference type="SAM" id="Coils"/>
    </source>
</evidence>
<evidence type="ECO:0000313" key="3">
    <source>
        <dbReference type="Proteomes" id="UP000545876"/>
    </source>
</evidence>
<dbReference type="CDD" id="cd12797">
    <property type="entry name" value="M23_peptidase"/>
    <property type="match status" value="2"/>
</dbReference>
<dbReference type="EMBL" id="JAAZBX010000006">
    <property type="protein sequence ID" value="NLD25385.1"/>
    <property type="molecule type" value="Genomic_DNA"/>
</dbReference>
<evidence type="ECO:0008006" key="4">
    <source>
        <dbReference type="Google" id="ProtNLM"/>
    </source>
</evidence>
<evidence type="ECO:0000313" key="2">
    <source>
        <dbReference type="EMBL" id="NLD25385.1"/>
    </source>
</evidence>
<dbReference type="Gene3D" id="2.70.70.10">
    <property type="entry name" value="Glucose Permease (Domain IIA)"/>
    <property type="match status" value="1"/>
</dbReference>
<dbReference type="Proteomes" id="UP000545876">
    <property type="component" value="Unassembled WGS sequence"/>
</dbReference>
<gene>
    <name evidence="2" type="ORF">GX656_01965</name>
</gene>
<name>A0A847D0E7_9BACT</name>
<proteinExistence type="predicted"/>
<protein>
    <recommendedName>
        <fullName evidence="4">Peptidase M23 domain-containing protein</fullName>
    </recommendedName>
</protein>
<keyword evidence="1" id="KW-0175">Coiled coil</keyword>
<dbReference type="SUPFAM" id="SSF51261">
    <property type="entry name" value="Duplicated hybrid motif"/>
    <property type="match status" value="1"/>
</dbReference>